<evidence type="ECO:0000256" key="6">
    <source>
        <dbReference type="ARBA" id="ARBA00023163"/>
    </source>
</evidence>
<evidence type="ECO:0000256" key="1">
    <source>
        <dbReference type="ARBA" id="ARBA00001947"/>
    </source>
</evidence>
<dbReference type="EMBL" id="JABWGN010000018">
    <property type="protein sequence ID" value="NUW37053.1"/>
    <property type="molecule type" value="Genomic_DNA"/>
</dbReference>
<dbReference type="GO" id="GO:0032259">
    <property type="term" value="P:methylation"/>
    <property type="evidence" value="ECO:0007669"/>
    <property type="project" value="UniProtKB-KW"/>
</dbReference>
<sequence length="469" mass="50363">MTTYSAVVTTGIYCRPGCGAKPLARNTRTYELAAAAEAAGFRACLRCRPYRVAGPVAADAPELVCRAWQLIIDGVLDEGTEAALARRVGLSPRHLRRLFLRHLGASPDQLARSRRAHFARRLLDDTDLTVLDIAFASGFGSLRQFNRIMREVFRASPTDLRERRHRADRLAADGGLALRLPVLPGYDWDAVRDFLAARAVPGVEAVEGRTYRRTITVDGAPGLLEVSPGDAAGHLLLVAHLPYWEGLIHVVDQVGRLLGTETDHTAGVAALSADPVLGPVVRERPGLAVPGAWSALEVGVRELLGRGRDPEEAARWLKALVEALGTPVPGLPDGLTHAFPPPEALTRARLESLTVDPDGRLPAEDAEAIAALAEGAGTLGYGTSPDALAALPYLDEDLRQVLGLRLGQREAFPLADPSLRAALEELGAPSGGADSWTAGRWRPWRPLAATHLMAYGDRRRKAAFSLSAE</sequence>
<dbReference type="Gene3D" id="1.10.10.60">
    <property type="entry name" value="Homeodomain-like"/>
    <property type="match status" value="1"/>
</dbReference>
<dbReference type="InterPro" id="IPR018060">
    <property type="entry name" value="HTH_AraC"/>
</dbReference>
<evidence type="ECO:0000256" key="3">
    <source>
        <dbReference type="ARBA" id="ARBA00023015"/>
    </source>
</evidence>
<evidence type="ECO:0000256" key="4">
    <source>
        <dbReference type="ARBA" id="ARBA00023125"/>
    </source>
</evidence>
<evidence type="ECO:0000313" key="8">
    <source>
        <dbReference type="EMBL" id="NUW37053.1"/>
    </source>
</evidence>
<keyword evidence="5" id="KW-0010">Activator</keyword>
<dbReference type="InterPro" id="IPR011257">
    <property type="entry name" value="DNA_glycosylase"/>
</dbReference>
<dbReference type="InterPro" id="IPR050204">
    <property type="entry name" value="AraC_XylS_family_regulators"/>
</dbReference>
<dbReference type="SUPFAM" id="SSF55945">
    <property type="entry name" value="TATA-box binding protein-like"/>
    <property type="match status" value="1"/>
</dbReference>
<dbReference type="PROSITE" id="PS01124">
    <property type="entry name" value="HTH_ARAC_FAMILY_2"/>
    <property type="match status" value="1"/>
</dbReference>
<dbReference type="InterPro" id="IPR037046">
    <property type="entry name" value="AlkA_N_sf"/>
</dbReference>
<dbReference type="SMART" id="SM01009">
    <property type="entry name" value="AlkA_N"/>
    <property type="match status" value="1"/>
</dbReference>
<dbReference type="GO" id="GO:0008270">
    <property type="term" value="F:zinc ion binding"/>
    <property type="evidence" value="ECO:0007669"/>
    <property type="project" value="InterPro"/>
</dbReference>
<dbReference type="SUPFAM" id="SSF48150">
    <property type="entry name" value="DNA-glycosylase"/>
    <property type="match status" value="1"/>
</dbReference>
<dbReference type="PANTHER" id="PTHR46796">
    <property type="entry name" value="HTH-TYPE TRANSCRIPTIONAL ACTIVATOR RHAS-RELATED"/>
    <property type="match status" value="1"/>
</dbReference>
<dbReference type="GO" id="GO:0043565">
    <property type="term" value="F:sequence-specific DNA binding"/>
    <property type="evidence" value="ECO:0007669"/>
    <property type="project" value="InterPro"/>
</dbReference>
<evidence type="ECO:0000256" key="2">
    <source>
        <dbReference type="ARBA" id="ARBA00022603"/>
    </source>
</evidence>
<comment type="cofactor">
    <cofactor evidence="1">
        <name>Zn(2+)</name>
        <dbReference type="ChEBI" id="CHEBI:29105"/>
    </cofactor>
</comment>
<protein>
    <submittedName>
        <fullName evidence="8">Helix-turn-helix domain-containing protein</fullName>
    </submittedName>
</protein>
<dbReference type="GO" id="GO:0008168">
    <property type="term" value="F:methyltransferase activity"/>
    <property type="evidence" value="ECO:0007669"/>
    <property type="project" value="UniProtKB-KW"/>
</dbReference>
<feature type="domain" description="HTH araC/xylS-type" evidence="7">
    <location>
        <begin position="65"/>
        <end position="163"/>
    </location>
</feature>
<dbReference type="PANTHER" id="PTHR46796:SF6">
    <property type="entry name" value="ARAC SUBFAMILY"/>
    <property type="match status" value="1"/>
</dbReference>
<comment type="caution">
    <text evidence="8">The sequence shown here is derived from an EMBL/GenBank/DDBJ whole genome shotgun (WGS) entry which is preliminary data.</text>
</comment>
<dbReference type="Pfam" id="PF02805">
    <property type="entry name" value="Ada_Zn_binding"/>
    <property type="match status" value="1"/>
</dbReference>
<keyword evidence="9" id="KW-1185">Reference proteome</keyword>
<dbReference type="Gene3D" id="3.30.310.20">
    <property type="entry name" value="DNA-3-methyladenine glycosylase AlkA, N-terminal domain"/>
    <property type="match status" value="1"/>
</dbReference>
<dbReference type="SUPFAM" id="SSF46689">
    <property type="entry name" value="Homeodomain-like"/>
    <property type="match status" value="2"/>
</dbReference>
<keyword evidence="3" id="KW-0805">Transcription regulation</keyword>
<dbReference type="SMART" id="SM00342">
    <property type="entry name" value="HTH_ARAC"/>
    <property type="match status" value="1"/>
</dbReference>
<name>A0A7Y6M6L9_9ACTN</name>
<keyword evidence="2" id="KW-0808">Transferase</keyword>
<accession>A0A7Y6M6L9</accession>
<dbReference type="Pfam" id="PF06029">
    <property type="entry name" value="AlkA_N"/>
    <property type="match status" value="1"/>
</dbReference>
<evidence type="ECO:0000313" key="9">
    <source>
        <dbReference type="Proteomes" id="UP000586042"/>
    </source>
</evidence>
<dbReference type="Pfam" id="PF12833">
    <property type="entry name" value="HTH_18"/>
    <property type="match status" value="1"/>
</dbReference>
<evidence type="ECO:0000256" key="5">
    <source>
        <dbReference type="ARBA" id="ARBA00023159"/>
    </source>
</evidence>
<dbReference type="GO" id="GO:0003700">
    <property type="term" value="F:DNA-binding transcription factor activity"/>
    <property type="evidence" value="ECO:0007669"/>
    <property type="project" value="InterPro"/>
</dbReference>
<dbReference type="Gene3D" id="3.40.10.10">
    <property type="entry name" value="DNA Methylphosphotriester Repair Domain"/>
    <property type="match status" value="1"/>
</dbReference>
<dbReference type="InterPro" id="IPR010316">
    <property type="entry name" value="AlkA_N"/>
</dbReference>
<dbReference type="SUPFAM" id="SSF57884">
    <property type="entry name" value="Ada DNA repair protein, N-terminal domain (N-Ada 10)"/>
    <property type="match status" value="1"/>
</dbReference>
<dbReference type="InterPro" id="IPR035451">
    <property type="entry name" value="Ada-like_dom_sf"/>
</dbReference>
<dbReference type="RefSeq" id="WP_175594502.1">
    <property type="nucleotide sequence ID" value="NZ_JABWGN010000018.1"/>
</dbReference>
<dbReference type="GO" id="GO:0006281">
    <property type="term" value="P:DNA repair"/>
    <property type="evidence" value="ECO:0007669"/>
    <property type="project" value="InterPro"/>
</dbReference>
<keyword evidence="2" id="KW-0489">Methyltransferase</keyword>
<proteinExistence type="predicted"/>
<reference evidence="8 9" key="1">
    <citation type="submission" date="2020-06" db="EMBL/GenBank/DDBJ databases">
        <title>Nonomuraea sp. SMC257, a novel actinomycete isolated from soil.</title>
        <authorList>
            <person name="Chanama M."/>
        </authorList>
    </citation>
    <scope>NUCLEOTIDE SEQUENCE [LARGE SCALE GENOMIC DNA]</scope>
    <source>
        <strain evidence="8 9">SMC257</strain>
    </source>
</reference>
<dbReference type="Proteomes" id="UP000586042">
    <property type="component" value="Unassembled WGS sequence"/>
</dbReference>
<dbReference type="InterPro" id="IPR009057">
    <property type="entry name" value="Homeodomain-like_sf"/>
</dbReference>
<organism evidence="8 9">
    <name type="scientific">Nonomuraea montanisoli</name>
    <dbReference type="NCBI Taxonomy" id="2741721"/>
    <lineage>
        <taxon>Bacteria</taxon>
        <taxon>Bacillati</taxon>
        <taxon>Actinomycetota</taxon>
        <taxon>Actinomycetes</taxon>
        <taxon>Streptosporangiales</taxon>
        <taxon>Streptosporangiaceae</taxon>
        <taxon>Nonomuraea</taxon>
    </lineage>
</organism>
<dbReference type="AlphaFoldDB" id="A0A7Y6M6L9"/>
<keyword evidence="4" id="KW-0238">DNA-binding</keyword>
<gene>
    <name evidence="8" type="ORF">HTZ77_37470</name>
</gene>
<dbReference type="InterPro" id="IPR004026">
    <property type="entry name" value="Ada_DNA_repair_Zn-bd"/>
</dbReference>
<evidence type="ECO:0000259" key="7">
    <source>
        <dbReference type="PROSITE" id="PS01124"/>
    </source>
</evidence>
<keyword evidence="6" id="KW-0804">Transcription</keyword>